<dbReference type="SUPFAM" id="SSF56349">
    <property type="entry name" value="DNA breaking-rejoining enzymes"/>
    <property type="match status" value="1"/>
</dbReference>
<evidence type="ECO:0000313" key="3">
    <source>
        <dbReference type="EMBL" id="KAH0816055.1"/>
    </source>
</evidence>
<dbReference type="GO" id="GO:0071897">
    <property type="term" value="P:DNA biosynthetic process"/>
    <property type="evidence" value="ECO:0007669"/>
    <property type="project" value="UniProtKB-ARBA"/>
</dbReference>
<organism evidence="3 4">
    <name type="scientific">Tenebrio molitor</name>
    <name type="common">Yellow mealworm beetle</name>
    <dbReference type="NCBI Taxonomy" id="7067"/>
    <lineage>
        <taxon>Eukaryota</taxon>
        <taxon>Metazoa</taxon>
        <taxon>Ecdysozoa</taxon>
        <taxon>Arthropoda</taxon>
        <taxon>Hexapoda</taxon>
        <taxon>Insecta</taxon>
        <taxon>Pterygota</taxon>
        <taxon>Neoptera</taxon>
        <taxon>Endopterygota</taxon>
        <taxon>Coleoptera</taxon>
        <taxon>Polyphaga</taxon>
        <taxon>Cucujiformia</taxon>
        <taxon>Tenebrionidae</taxon>
        <taxon>Tenebrio</taxon>
    </lineage>
</organism>
<dbReference type="InterPro" id="IPR013762">
    <property type="entry name" value="Integrase-like_cat_sf"/>
</dbReference>
<feature type="domain" description="Tyr recombinase" evidence="2">
    <location>
        <begin position="42"/>
        <end position="206"/>
    </location>
</feature>
<evidence type="ECO:0000256" key="1">
    <source>
        <dbReference type="ARBA" id="ARBA00023172"/>
    </source>
</evidence>
<dbReference type="GO" id="GO:0006310">
    <property type="term" value="P:DNA recombination"/>
    <property type="evidence" value="ECO:0007669"/>
    <property type="project" value="UniProtKB-KW"/>
</dbReference>
<proteinExistence type="predicted"/>
<dbReference type="InterPro" id="IPR043502">
    <property type="entry name" value="DNA/RNA_pol_sf"/>
</dbReference>
<sequence>MLAYFMQRSKLLKPSTMWSEYSKLRTTIYLNRKRQSEGYRGKKSKVFTKDEVHAFLKEANDETYLMLKVLLIVGISGACRRQELLQLSIKDIEDMGEFLKIQILETKTKVPREFTITPGNTWKMHCLAHPVGINTIGGAPKQIATSLGLKNPKEYTGHAFRRSSATLLAESGADTSILKRLGGWKSTNVAEGYVGASIQNKKKIAQMILGKDNTTTKLKTFNNEEEVEEMFKEIIDQISNEKTKLQEIVQLLIYVDSTKEVPLVVFIKFQVLATSEDGEYLPAGFQCCLFEDNEETHFYHKFTNENLFREFWEILETKVNEKLKEKKTKFVPILIVDFEKYSHCFLIRGLKHRDEVTIKGSVKTKVVSLIKTTIHTELKCLDFYKFLPRDSDYDSNRHEDIKKNVMDMVGIFEKIKKLCNRSELDLTNYSSLAQFAWDYMLEFRSKNAEEPIPILEDEDKIAFIAESMRGGLCDSPKRKAEANNRHVKNYNEHDQQTFIVSLDLNNAYGWAMSQNLPWDNFRWVDEKQFGDHYHVIHLKENDETGYIFEVDLEYPKELHDEHNDLPFCCVHSTARNEPRLELNLDEKKNYVILDQNLKQCLKYGLQLKKIHGVLQFTKKPWLKDYVYYNTRLRNNAQDLLERNFYKMLNIKVYGKLNERFDKHRDTKVITTAEDLRKYNPINVVRINEDVGLVEFNQEKTNSERPKFTAFAVLELSKMRMYEFHYDVMIKKYRDSLKLLRLSVDNLIYEIETKDFDKDLKSHPKLLIEFVPDGDLSKKTPEEVLGKMKDDSDGKIISKFYSTQYSNHFIRFVDGSCKKAVPQLTEQEKEKLTEEDFHKCIFDDNPIEVETVKTFTKECKVFKQKIRKVVVRPSDPKRYIKADKVNTLAKGHKDIPATSN</sequence>
<dbReference type="AlphaFoldDB" id="A0A8J6HC24"/>
<dbReference type="EMBL" id="JABDTM020022145">
    <property type="protein sequence ID" value="KAH0816055.1"/>
    <property type="molecule type" value="Genomic_DNA"/>
</dbReference>
<reference evidence="3" key="2">
    <citation type="submission" date="2021-08" db="EMBL/GenBank/DDBJ databases">
        <authorList>
            <person name="Eriksson T."/>
        </authorList>
    </citation>
    <scope>NUCLEOTIDE SEQUENCE</scope>
    <source>
        <strain evidence="3">Stoneville</strain>
        <tissue evidence="3">Whole head</tissue>
    </source>
</reference>
<keyword evidence="4" id="KW-1185">Reference proteome</keyword>
<keyword evidence="1" id="KW-0233">DNA recombination</keyword>
<dbReference type="PANTHER" id="PTHR31511">
    <property type="entry name" value="PROTEIN CBG23764"/>
    <property type="match status" value="1"/>
</dbReference>
<dbReference type="InterPro" id="IPR002104">
    <property type="entry name" value="Integrase_catalytic"/>
</dbReference>
<reference evidence="3" key="1">
    <citation type="journal article" date="2020" name="J Insects Food Feed">
        <title>The yellow mealworm (Tenebrio molitor) genome: a resource for the emerging insects as food and feed industry.</title>
        <authorList>
            <person name="Eriksson T."/>
            <person name="Andere A."/>
            <person name="Kelstrup H."/>
            <person name="Emery V."/>
            <person name="Picard C."/>
        </authorList>
    </citation>
    <scope>NUCLEOTIDE SEQUENCE</scope>
    <source>
        <strain evidence="3">Stoneville</strain>
        <tissue evidence="3">Whole head</tissue>
    </source>
</reference>
<evidence type="ECO:0000313" key="4">
    <source>
        <dbReference type="Proteomes" id="UP000719412"/>
    </source>
</evidence>
<dbReference type="Proteomes" id="UP000719412">
    <property type="component" value="Unassembled WGS sequence"/>
</dbReference>
<dbReference type="Pfam" id="PF00589">
    <property type="entry name" value="Phage_integrase"/>
    <property type="match status" value="1"/>
</dbReference>
<evidence type="ECO:0000259" key="2">
    <source>
        <dbReference type="PROSITE" id="PS51898"/>
    </source>
</evidence>
<dbReference type="CDD" id="cd00397">
    <property type="entry name" value="DNA_BRE_C"/>
    <property type="match status" value="1"/>
</dbReference>
<dbReference type="InterPro" id="IPR011010">
    <property type="entry name" value="DNA_brk_join_enz"/>
</dbReference>
<dbReference type="PROSITE" id="PS51898">
    <property type="entry name" value="TYR_RECOMBINASE"/>
    <property type="match status" value="1"/>
</dbReference>
<comment type="caution">
    <text evidence="3">The sequence shown here is derived from an EMBL/GenBank/DDBJ whole genome shotgun (WGS) entry which is preliminary data.</text>
</comment>
<dbReference type="GO" id="GO:0003677">
    <property type="term" value="F:DNA binding"/>
    <property type="evidence" value="ECO:0007669"/>
    <property type="project" value="InterPro"/>
</dbReference>
<name>A0A8J6HC24_TENMO</name>
<gene>
    <name evidence="3" type="ORF">GEV33_006736</name>
</gene>
<accession>A0A8J6HC24</accession>
<dbReference type="SUPFAM" id="SSF56672">
    <property type="entry name" value="DNA/RNA polymerases"/>
    <property type="match status" value="1"/>
</dbReference>
<protein>
    <recommendedName>
        <fullName evidence="2">Tyr recombinase domain-containing protein</fullName>
    </recommendedName>
</protein>
<dbReference type="PANTHER" id="PTHR31511:SF12">
    <property type="entry name" value="RHO TERMINATION FACTOR N-TERMINAL DOMAIN-CONTAINING PROTEIN"/>
    <property type="match status" value="1"/>
</dbReference>
<dbReference type="GO" id="GO:0015074">
    <property type="term" value="P:DNA integration"/>
    <property type="evidence" value="ECO:0007669"/>
    <property type="project" value="InterPro"/>
</dbReference>
<dbReference type="Gene3D" id="1.10.443.10">
    <property type="entry name" value="Intergrase catalytic core"/>
    <property type="match status" value="2"/>
</dbReference>